<dbReference type="GO" id="GO:0043843">
    <property type="term" value="F:ADP-specific glucokinase activity"/>
    <property type="evidence" value="ECO:0007669"/>
    <property type="project" value="TreeGrafter"/>
</dbReference>
<evidence type="ECO:0000256" key="4">
    <source>
        <dbReference type="ARBA" id="ARBA00022842"/>
    </source>
</evidence>
<keyword evidence="3" id="KW-0418">Kinase</keyword>
<dbReference type="PANTHER" id="PTHR21208">
    <property type="entry name" value="ADP-DEPENDENT GLUCOKINASE"/>
    <property type="match status" value="1"/>
</dbReference>
<dbReference type="Pfam" id="PF04587">
    <property type="entry name" value="ADP_PFK_GK"/>
    <property type="match status" value="1"/>
</dbReference>
<dbReference type="InterPro" id="IPR029056">
    <property type="entry name" value="Ribokinase-like"/>
</dbReference>
<dbReference type="Gene3D" id="3.40.1190.20">
    <property type="match status" value="1"/>
</dbReference>
<evidence type="ECO:0000313" key="7">
    <source>
        <dbReference type="EMBL" id="CAJ0608414.1"/>
    </source>
</evidence>
<evidence type="ECO:0000256" key="1">
    <source>
        <dbReference type="ARBA" id="ARBA00022679"/>
    </source>
</evidence>
<protein>
    <recommendedName>
        <fullName evidence="6">Malonyl-CoA:ACP transacylase (MAT) domain-containing protein</fullName>
    </recommendedName>
</protein>
<dbReference type="AlphaFoldDB" id="A0AA36HE41"/>
<evidence type="ECO:0000313" key="8">
    <source>
        <dbReference type="Proteomes" id="UP001176961"/>
    </source>
</evidence>
<keyword evidence="2" id="KW-0479">Metal-binding</keyword>
<proteinExistence type="predicted"/>
<dbReference type="Gene3D" id="3.40.366.10">
    <property type="entry name" value="Malonyl-Coenzyme A Acyl Carrier Protein, domain 2"/>
    <property type="match status" value="1"/>
</dbReference>
<evidence type="ECO:0000256" key="3">
    <source>
        <dbReference type="ARBA" id="ARBA00022777"/>
    </source>
</evidence>
<feature type="domain" description="Malonyl-CoA:ACP transacylase (MAT)" evidence="6">
    <location>
        <begin position="628"/>
        <end position="933"/>
    </location>
</feature>
<dbReference type="SUPFAM" id="SSF53613">
    <property type="entry name" value="Ribokinase-like"/>
    <property type="match status" value="1"/>
</dbReference>
<dbReference type="PROSITE" id="PS51255">
    <property type="entry name" value="ADPK"/>
    <property type="match status" value="1"/>
</dbReference>
<dbReference type="PANTHER" id="PTHR21208:SF0">
    <property type="entry name" value="ADP-DEPENDENT GLUCOKINASE"/>
    <property type="match status" value="1"/>
</dbReference>
<dbReference type="InterPro" id="IPR016035">
    <property type="entry name" value="Acyl_Trfase/lysoPLipase"/>
</dbReference>
<dbReference type="GO" id="GO:0046872">
    <property type="term" value="F:metal ion binding"/>
    <property type="evidence" value="ECO:0007669"/>
    <property type="project" value="UniProtKB-KW"/>
</dbReference>
<keyword evidence="5" id="KW-0324">Glycolysis</keyword>
<reference evidence="7" key="1">
    <citation type="submission" date="2023-07" db="EMBL/GenBank/DDBJ databases">
        <authorList>
            <consortium name="CYATHOMIX"/>
        </authorList>
    </citation>
    <scope>NUCLEOTIDE SEQUENCE</scope>
    <source>
        <strain evidence="7">N/A</strain>
    </source>
</reference>
<dbReference type="SUPFAM" id="SSF52151">
    <property type="entry name" value="FabD/lysophospholipase-like"/>
    <property type="match status" value="1"/>
</dbReference>
<organism evidence="7 8">
    <name type="scientific">Cylicocyclus nassatus</name>
    <name type="common">Nematode worm</name>
    <dbReference type="NCBI Taxonomy" id="53992"/>
    <lineage>
        <taxon>Eukaryota</taxon>
        <taxon>Metazoa</taxon>
        <taxon>Ecdysozoa</taxon>
        <taxon>Nematoda</taxon>
        <taxon>Chromadorea</taxon>
        <taxon>Rhabditida</taxon>
        <taxon>Rhabditina</taxon>
        <taxon>Rhabditomorpha</taxon>
        <taxon>Strongyloidea</taxon>
        <taxon>Strongylidae</taxon>
        <taxon>Cylicocyclus</taxon>
    </lineage>
</organism>
<dbReference type="SMART" id="SM00827">
    <property type="entry name" value="PKS_AT"/>
    <property type="match status" value="1"/>
</dbReference>
<sequence>MFIESWVPFVFSPQHRLLHLSFLFFVVPYLYSYLHEQHQLRSFSVERAMSLAWDRAIAKPGIPFRRAVVGFNCNVDVIVSGIQIIENLNTTCEKGTDHESLETLSDLHETFIHFFQRGAPAERYMASESTFETVVRQAEAVVPRAQYHIGGNAALMAERIASGFPSTEVYLVGPIGPRSQALLNPSVRRTNSTRIIKDELHVIMEYKQGETLGDWIAPSSSRFITSHDHFSGSTVVMEMFFKAIAQFKPDLIILSGIHTLEFHNKEMRLEKLRMIRRNLLQISSKMPIHFELGSLADATFMFDILHRIIPHVDSLGINEQELAFLSHVAGGPHMEEYPVQAGTVHAHKVVEMLDWLLKTFGRDRSNPNSKNFGYRLQRIHFQCLTYQMVVSSGNDWSNLAAGLAASSRLAGRMACNLGHQARLETDMLEVRTAPSFILDKKLGKMYNFHAHNPIASWMRDQTLFIFTPVLVCKFPMKTVGVDDAISTTGLLYSQFYRFDSNMKWNVQICSDTTFKQERRPSSICFLMRRASVPLVSICRWVRRRAQAPPPADHSPGILDEGATFSDVHSVILDPTSKLPYPEKILKEHVEKTSKELLKERNKARYGKKKMSNVINFDHIPLEDQIVCLFPGQGAQYVGMGSKLTDCPEAKAIFDRSAEILGYDILKLCVEGPKTKLDQTLYCQPAVFVSSVAALEKYKASDETIADRITDVAGFSVGEFAALVAGGILSFDDALRIVDARAKAMHECNQLIKSGMMTIRVNASSRLEQAMEDAKVESREKGEMEVCEIANYLFCGVRVIGASETCMRYLEENQKRYNFTVVKRLEVSGAFHTVQMHDAVPKVREAIAGVELNPSRCNVYSNFTGHVYPAKNSEIRSVIAKQVTNPVKWEQIQQLLYRKHRDYVFPTFVEIGAGRQLGAMLMQTSKKAFKNCQHFSC</sequence>
<dbReference type="GO" id="GO:0006096">
    <property type="term" value="P:glycolytic process"/>
    <property type="evidence" value="ECO:0007669"/>
    <property type="project" value="UniProtKB-KW"/>
</dbReference>
<dbReference type="Proteomes" id="UP001176961">
    <property type="component" value="Unassembled WGS sequence"/>
</dbReference>
<gene>
    <name evidence="7" type="ORF">CYNAS_LOCUS20397</name>
</gene>
<dbReference type="GO" id="GO:0006006">
    <property type="term" value="P:glucose metabolic process"/>
    <property type="evidence" value="ECO:0007669"/>
    <property type="project" value="TreeGrafter"/>
</dbReference>
<dbReference type="InterPro" id="IPR007666">
    <property type="entry name" value="ADP_PFK/GK"/>
</dbReference>
<dbReference type="GO" id="GO:0005783">
    <property type="term" value="C:endoplasmic reticulum"/>
    <property type="evidence" value="ECO:0007669"/>
    <property type="project" value="TreeGrafter"/>
</dbReference>
<evidence type="ECO:0000256" key="5">
    <source>
        <dbReference type="ARBA" id="ARBA00023152"/>
    </source>
</evidence>
<keyword evidence="8" id="KW-1185">Reference proteome</keyword>
<dbReference type="InterPro" id="IPR014043">
    <property type="entry name" value="Acyl_transferase_dom"/>
</dbReference>
<accession>A0AA36HE41</accession>
<dbReference type="EMBL" id="CATQJL010000316">
    <property type="protein sequence ID" value="CAJ0608414.1"/>
    <property type="molecule type" value="Genomic_DNA"/>
</dbReference>
<dbReference type="Gene3D" id="3.30.70.250">
    <property type="entry name" value="Malonyl-CoA ACP transacylase, ACP-binding"/>
    <property type="match status" value="1"/>
</dbReference>
<comment type="caution">
    <text evidence="7">The sequence shown here is derived from an EMBL/GenBank/DDBJ whole genome shotgun (WGS) entry which is preliminary data.</text>
</comment>
<dbReference type="InterPro" id="IPR001227">
    <property type="entry name" value="Ac_transferase_dom_sf"/>
</dbReference>
<evidence type="ECO:0000256" key="2">
    <source>
        <dbReference type="ARBA" id="ARBA00022723"/>
    </source>
</evidence>
<keyword evidence="1" id="KW-0808">Transferase</keyword>
<keyword evidence="4" id="KW-0460">Magnesium</keyword>
<dbReference type="Pfam" id="PF00698">
    <property type="entry name" value="Acyl_transf_1"/>
    <property type="match status" value="1"/>
</dbReference>
<evidence type="ECO:0000259" key="6">
    <source>
        <dbReference type="SMART" id="SM00827"/>
    </source>
</evidence>
<name>A0AA36HE41_CYLNA</name>